<dbReference type="AlphaFoldDB" id="A0A6M3KCM4"/>
<reference evidence="2" key="1">
    <citation type="submission" date="2020-03" db="EMBL/GenBank/DDBJ databases">
        <title>The deep terrestrial virosphere.</title>
        <authorList>
            <person name="Holmfeldt K."/>
            <person name="Nilsson E."/>
            <person name="Simone D."/>
            <person name="Lopez-Fernandez M."/>
            <person name="Wu X."/>
            <person name="de Brujin I."/>
            <person name="Lundin D."/>
            <person name="Andersson A."/>
            <person name="Bertilsson S."/>
            <person name="Dopson M."/>
        </authorList>
    </citation>
    <scope>NUCLEOTIDE SEQUENCE</scope>
    <source>
        <strain evidence="2">MM415A00866</strain>
        <strain evidence="3">MM415B02831</strain>
    </source>
</reference>
<dbReference type="EMBL" id="MT142751">
    <property type="protein sequence ID" value="QJA88066.1"/>
    <property type="molecule type" value="Genomic_DNA"/>
</dbReference>
<keyword evidence="1" id="KW-0812">Transmembrane</keyword>
<keyword evidence="1" id="KW-0472">Membrane</keyword>
<proteinExistence type="predicted"/>
<name>A0A6M3KCM4_9ZZZZ</name>
<feature type="transmembrane region" description="Helical" evidence="1">
    <location>
        <begin position="309"/>
        <end position="326"/>
    </location>
</feature>
<evidence type="ECO:0000313" key="3">
    <source>
        <dbReference type="EMBL" id="QJA88066.1"/>
    </source>
</evidence>
<keyword evidence="1" id="KW-1133">Transmembrane helix</keyword>
<gene>
    <name evidence="2" type="ORF">MM415A00866_0015</name>
    <name evidence="3" type="ORF">MM415B02831_0004</name>
</gene>
<organism evidence="2">
    <name type="scientific">viral metagenome</name>
    <dbReference type="NCBI Taxonomy" id="1070528"/>
    <lineage>
        <taxon>unclassified sequences</taxon>
        <taxon>metagenomes</taxon>
        <taxon>organismal metagenomes</taxon>
    </lineage>
</organism>
<protein>
    <recommendedName>
        <fullName evidence="4">Tail tape measure protein</fullName>
    </recommendedName>
</protein>
<feature type="transmembrane region" description="Helical" evidence="1">
    <location>
        <begin position="245"/>
        <end position="271"/>
    </location>
</feature>
<evidence type="ECO:0000256" key="1">
    <source>
        <dbReference type="SAM" id="Phobius"/>
    </source>
</evidence>
<sequence length="487" mass="53374">MPVDKAVMEIIIKARDDAAKVLKESQSSIEKYSGSFKKAGAIVSGASLAMGAGLLYAAKSASEERATINRLSISLGNIGIRYDDVKNSMESWINTQQFKTGTSDEEQRMSIARLIDVTEDSVESQWLLQGAMDTAAGTGKSLSTVIEAIIQAYNGQTSALNTLGIEYDETALLVENLNTMFTTNKDLAELMQTPMQRLTNEFGDLRDKIGGIVEPQLNPLLERFSLWLDELIESEDPLLNTIANWTIWGTVISSVAGPLLLVIGYLPNILAGLRLIGTTIKTITLFMFTRLIPAILATTVALLTNPWTWISVAILLVIAFIAWLVLDWENASKKIRNIFENEWAWIIPGGSLIKSILKIQDTWITVWDGISDGWPGTVNLIIKGINWLIDGFNNLFSITLPSWLTGGEEQRIGLPAIPHIPLMSIPQADLETYGPPVPYGPYLSGSSGGISASGSQITIPVYIGQRKIEEIIVDIFSKRGQLQRAFG</sequence>
<evidence type="ECO:0000313" key="2">
    <source>
        <dbReference type="EMBL" id="QJA79572.1"/>
    </source>
</evidence>
<accession>A0A6M3KCM4</accession>
<evidence type="ECO:0008006" key="4">
    <source>
        <dbReference type="Google" id="ProtNLM"/>
    </source>
</evidence>
<dbReference type="EMBL" id="MT142386">
    <property type="protein sequence ID" value="QJA79572.1"/>
    <property type="molecule type" value="Genomic_DNA"/>
</dbReference>